<feature type="domain" description="3-octaprenyl-4-hydroxybenzoate carboxy-lyase-like C-terminal" evidence="3">
    <location>
        <begin position="319"/>
        <end position="444"/>
    </location>
</feature>
<dbReference type="EMBL" id="JACPSX010000006">
    <property type="protein sequence ID" value="MBI3013529.1"/>
    <property type="molecule type" value="Genomic_DNA"/>
</dbReference>
<dbReference type="Pfam" id="PF20696">
    <property type="entry name" value="UbiD_C"/>
    <property type="match status" value="1"/>
</dbReference>
<dbReference type="PANTHER" id="PTHR30108">
    <property type="entry name" value="3-OCTAPRENYL-4-HYDROXYBENZOATE CARBOXY-LYASE-RELATED"/>
    <property type="match status" value="1"/>
</dbReference>
<dbReference type="PANTHER" id="PTHR30108:SF17">
    <property type="entry name" value="FERULIC ACID DECARBOXYLASE 1"/>
    <property type="match status" value="1"/>
</dbReference>
<comment type="caution">
    <text evidence="4">The sequence shown here is derived from an EMBL/GenBank/DDBJ whole genome shotgun (WGS) entry which is preliminary data.</text>
</comment>
<reference evidence="4" key="1">
    <citation type="submission" date="2020-07" db="EMBL/GenBank/DDBJ databases">
        <title>Huge and variable diversity of episymbiotic CPR bacteria and DPANN archaea in groundwater ecosystems.</title>
        <authorList>
            <person name="He C.Y."/>
            <person name="Keren R."/>
            <person name="Whittaker M."/>
            <person name="Farag I.F."/>
            <person name="Doudna J."/>
            <person name="Cate J.H.D."/>
            <person name="Banfield J.F."/>
        </authorList>
    </citation>
    <scope>NUCLEOTIDE SEQUENCE</scope>
    <source>
        <strain evidence="4">NC_groundwater_717_Ag_S-0.2um_59_8</strain>
    </source>
</reference>
<dbReference type="GO" id="GO:0005737">
    <property type="term" value="C:cytoplasm"/>
    <property type="evidence" value="ECO:0007669"/>
    <property type="project" value="TreeGrafter"/>
</dbReference>
<dbReference type="InterPro" id="IPR048304">
    <property type="entry name" value="UbiD_Rift_dom"/>
</dbReference>
<dbReference type="InterPro" id="IPR049381">
    <property type="entry name" value="UbiD-like_C"/>
</dbReference>
<protein>
    <submittedName>
        <fullName evidence="4">UbiD family decarboxylase</fullName>
    </submittedName>
</protein>
<dbReference type="Pfam" id="PF20695">
    <property type="entry name" value="UbiD_N"/>
    <property type="match status" value="1"/>
</dbReference>
<evidence type="ECO:0000313" key="5">
    <source>
        <dbReference type="Proteomes" id="UP000741360"/>
    </source>
</evidence>
<dbReference type="InterPro" id="IPR002830">
    <property type="entry name" value="UbiD"/>
</dbReference>
<dbReference type="Proteomes" id="UP000741360">
    <property type="component" value="Unassembled WGS sequence"/>
</dbReference>
<evidence type="ECO:0000259" key="1">
    <source>
        <dbReference type="Pfam" id="PF01977"/>
    </source>
</evidence>
<dbReference type="NCBIfam" id="TIGR00148">
    <property type="entry name" value="UbiD family decarboxylase"/>
    <property type="match status" value="1"/>
</dbReference>
<dbReference type="Pfam" id="PF01977">
    <property type="entry name" value="UbiD"/>
    <property type="match status" value="1"/>
</dbReference>
<dbReference type="AlphaFoldDB" id="A0A932GM56"/>
<dbReference type="SUPFAM" id="SSF50475">
    <property type="entry name" value="FMN-binding split barrel"/>
    <property type="match status" value="1"/>
</dbReference>
<evidence type="ECO:0000313" key="4">
    <source>
        <dbReference type="EMBL" id="MBI3013529.1"/>
    </source>
</evidence>
<evidence type="ECO:0000259" key="3">
    <source>
        <dbReference type="Pfam" id="PF20696"/>
    </source>
</evidence>
<dbReference type="Gene3D" id="3.40.1670.10">
    <property type="entry name" value="UbiD C-terminal domain-like"/>
    <property type="match status" value="1"/>
</dbReference>
<sequence>MFKDLRDFMERTDKAGHLRRVNDADWNLEVGALQEIAAFHKDRPALLFDRIKEYAPGYRIFANATTHSQRLAWTLGLPDHFRGVDLVRALREKMRNLRLIPPKEVTDTPLFENVHTGADIDLYEFPAPRWKEYDGGRYLGTGCQVVSRAPDEEWVNLGTYRVQVHGPTLAGLYMSPGRHAYAMFEPYWTRGEAAPVAVVVGADPTLLMVSGQLLPWRVSEYDFAGGLRGAPVEVVRGPITGLPLPATAEIVLEGEVPQPSEQTHPEGPFGEWTGYYASGQREAPVIRVKAIYHRSDPIILGAAPIRPPASSTGSGLFKAGQIWDELERAGVTDVQGVYMLAAGGPFLICVISMTPRYGGHARQAAMLASSMRAGAYMCRLVIVVDEDIDPSDPNDVFWAVATRCDPQEDIDIVRDTWGSWLDPRLSPEKRSRADLTMSRALIDATRPYYWRDRFPKVSETSPELRHQVMAKWADLFGYNL</sequence>
<dbReference type="SUPFAM" id="SSF143968">
    <property type="entry name" value="UbiD C-terminal domain-like"/>
    <property type="match status" value="1"/>
</dbReference>
<evidence type="ECO:0000259" key="2">
    <source>
        <dbReference type="Pfam" id="PF20695"/>
    </source>
</evidence>
<gene>
    <name evidence="4" type="ORF">HYY65_00360</name>
</gene>
<accession>A0A932GM56</accession>
<name>A0A932GM56_UNCTE</name>
<organism evidence="4 5">
    <name type="scientific">Tectimicrobiota bacterium</name>
    <dbReference type="NCBI Taxonomy" id="2528274"/>
    <lineage>
        <taxon>Bacteria</taxon>
        <taxon>Pseudomonadati</taxon>
        <taxon>Nitrospinota/Tectimicrobiota group</taxon>
        <taxon>Candidatus Tectimicrobiota</taxon>
    </lineage>
</organism>
<dbReference type="InterPro" id="IPR049383">
    <property type="entry name" value="UbiD-like_N"/>
</dbReference>
<dbReference type="GO" id="GO:0016831">
    <property type="term" value="F:carboxy-lyase activity"/>
    <property type="evidence" value="ECO:0007669"/>
    <property type="project" value="InterPro"/>
</dbReference>
<proteinExistence type="predicted"/>
<feature type="domain" description="3-octaprenyl-4-hydroxybenzoate carboxy-lyase-like N-terminal" evidence="2">
    <location>
        <begin position="10"/>
        <end position="86"/>
    </location>
</feature>
<feature type="domain" description="3-octaprenyl-4-hydroxybenzoate carboxy-lyase-like Rift-related" evidence="1">
    <location>
        <begin position="107"/>
        <end position="305"/>
    </location>
</feature>